<sequence>MSKPLYPFPETPTSSIPFKQQLSLHTASIAEDESIYLFRFD</sequence>
<dbReference type="EMBL" id="BPVZ01000012">
    <property type="protein sequence ID" value="GKU98311.1"/>
    <property type="molecule type" value="Genomic_DNA"/>
</dbReference>
<comment type="caution">
    <text evidence="1">The sequence shown here is derived from an EMBL/GenBank/DDBJ whole genome shotgun (WGS) entry which is preliminary data.</text>
</comment>
<evidence type="ECO:0000313" key="1">
    <source>
        <dbReference type="EMBL" id="GKU98311.1"/>
    </source>
</evidence>
<accession>A0AAV5IJG9</accession>
<dbReference type="Proteomes" id="UP001054252">
    <property type="component" value="Unassembled WGS sequence"/>
</dbReference>
<dbReference type="AlphaFoldDB" id="A0AAV5IJG9"/>
<gene>
    <name evidence="1" type="ORF">SLEP1_g11330</name>
</gene>
<reference evidence="1 2" key="1">
    <citation type="journal article" date="2021" name="Commun. Biol.">
        <title>The genome of Shorea leprosula (Dipterocarpaceae) highlights the ecological relevance of drought in aseasonal tropical rainforests.</title>
        <authorList>
            <person name="Ng K.K.S."/>
            <person name="Kobayashi M.J."/>
            <person name="Fawcett J.A."/>
            <person name="Hatakeyama M."/>
            <person name="Paape T."/>
            <person name="Ng C.H."/>
            <person name="Ang C.C."/>
            <person name="Tnah L.H."/>
            <person name="Lee C.T."/>
            <person name="Nishiyama T."/>
            <person name="Sese J."/>
            <person name="O'Brien M.J."/>
            <person name="Copetti D."/>
            <person name="Mohd Noor M.I."/>
            <person name="Ong R.C."/>
            <person name="Putra M."/>
            <person name="Sireger I.Z."/>
            <person name="Indrioko S."/>
            <person name="Kosugi Y."/>
            <person name="Izuno A."/>
            <person name="Isagi Y."/>
            <person name="Lee S.L."/>
            <person name="Shimizu K.K."/>
        </authorList>
    </citation>
    <scope>NUCLEOTIDE SEQUENCE [LARGE SCALE GENOMIC DNA]</scope>
    <source>
        <strain evidence="1">214</strain>
    </source>
</reference>
<proteinExistence type="predicted"/>
<keyword evidence="2" id="KW-1185">Reference proteome</keyword>
<name>A0AAV5IJG9_9ROSI</name>
<organism evidence="1 2">
    <name type="scientific">Rubroshorea leprosula</name>
    <dbReference type="NCBI Taxonomy" id="152421"/>
    <lineage>
        <taxon>Eukaryota</taxon>
        <taxon>Viridiplantae</taxon>
        <taxon>Streptophyta</taxon>
        <taxon>Embryophyta</taxon>
        <taxon>Tracheophyta</taxon>
        <taxon>Spermatophyta</taxon>
        <taxon>Magnoliopsida</taxon>
        <taxon>eudicotyledons</taxon>
        <taxon>Gunneridae</taxon>
        <taxon>Pentapetalae</taxon>
        <taxon>rosids</taxon>
        <taxon>malvids</taxon>
        <taxon>Malvales</taxon>
        <taxon>Dipterocarpaceae</taxon>
        <taxon>Rubroshorea</taxon>
    </lineage>
</organism>
<evidence type="ECO:0000313" key="2">
    <source>
        <dbReference type="Proteomes" id="UP001054252"/>
    </source>
</evidence>
<protein>
    <submittedName>
        <fullName evidence="1">Uncharacterized protein</fullName>
    </submittedName>
</protein>